<name>A0A2G1QH96_9HYPH</name>
<keyword evidence="1" id="KW-0472">Membrane</keyword>
<dbReference type="InterPro" id="IPR036737">
    <property type="entry name" value="OmpA-like_sf"/>
</dbReference>
<reference evidence="4 5" key="1">
    <citation type="submission" date="2017-10" db="EMBL/GenBank/DDBJ databases">
        <title>Sedimentibacterium mangrovi gen. nov., sp. nov., a novel member of family Phyllobacteriacea isolated from mangrove sediment.</title>
        <authorList>
            <person name="Liao H."/>
            <person name="Tian Y."/>
        </authorList>
    </citation>
    <scope>NUCLEOTIDE SEQUENCE [LARGE SCALE GENOMIC DNA]</scope>
    <source>
        <strain evidence="4 5">X9-2-2</strain>
    </source>
</reference>
<comment type="caution">
    <text evidence="4">The sequence shown here is derived from an EMBL/GenBank/DDBJ whole genome shotgun (WGS) entry which is preliminary data.</text>
</comment>
<dbReference type="AlphaFoldDB" id="A0A2G1QH96"/>
<dbReference type="Proteomes" id="UP000221168">
    <property type="component" value="Unassembled WGS sequence"/>
</dbReference>
<proteinExistence type="predicted"/>
<evidence type="ECO:0000256" key="2">
    <source>
        <dbReference type="SAM" id="MobiDB-lite"/>
    </source>
</evidence>
<dbReference type="InterPro" id="IPR006665">
    <property type="entry name" value="OmpA-like"/>
</dbReference>
<dbReference type="PANTHER" id="PTHR30329:SF21">
    <property type="entry name" value="LIPOPROTEIN YIAD-RELATED"/>
    <property type="match status" value="1"/>
</dbReference>
<evidence type="ECO:0000313" key="5">
    <source>
        <dbReference type="Proteomes" id="UP000221168"/>
    </source>
</evidence>
<dbReference type="PANTHER" id="PTHR30329">
    <property type="entry name" value="STATOR ELEMENT OF FLAGELLAR MOTOR COMPLEX"/>
    <property type="match status" value="1"/>
</dbReference>
<dbReference type="GO" id="GO:0016020">
    <property type="term" value="C:membrane"/>
    <property type="evidence" value="ECO:0007669"/>
    <property type="project" value="UniProtKB-UniRule"/>
</dbReference>
<sequence length="635" mass="73412">MGFPHLKGPNLPEGETMKRLILLATASTLTLATPALAGSPADTLRDSAAPLLLAQNNAIEIRNPDLVDEKQKPDEKAPKRAKDEAKQEKQAEQARQPDRSGDTADVRAKDTPKKTDDAGQQAEEKRQKAEDRADRKAEDARQKAEEKRQRAEDRAERKADDARQQAEEKRQQAEKSAEQKRQRAEDRAERKADDARQQAEEKRQRAEKSAEQKRQRAEDRAARQEQDLRRQADRKDEQADDRRKAERRDRDSGERRQRAGDDAAPRDRDEAGNRRDRERDGQRREAGREDGGDRNAREDGRRRDRRDDRVRLDEPVAPIDRESGERVRDGRNFHVRSGWRDQRGSREVGRFEDRTVIRLGNGRLVVERRDGRDERLRRQGGEVEIERLKHGRIRETVRRGRFQIVTIYSRDGDILRRSRIGPNGRERVLLYVPRDRWDDMPTGRDRWDHDYGLPPIRVTIPRDRYIWAPRDARPQAYYDFLEQPPVERAERLYSVDEVRYSDRLRAKLPRIDLETVNFAFGSAEIRRQDVDELQSLAEAMNRILEQNPSETFLIEGHTDAVGTETANLALSDKRAENVAIALTDVFEIPPENLVTQGYGESDLKVQTEEPSAANRRVTVRRITPLVTPDNTASIE</sequence>
<feature type="domain" description="OmpA-like" evidence="3">
    <location>
        <begin position="505"/>
        <end position="630"/>
    </location>
</feature>
<protein>
    <recommendedName>
        <fullName evidence="3">OmpA-like domain-containing protein</fullName>
    </recommendedName>
</protein>
<evidence type="ECO:0000313" key="4">
    <source>
        <dbReference type="EMBL" id="PHP64886.1"/>
    </source>
</evidence>
<organism evidence="4 5">
    <name type="scientific">Zhengella mangrovi</name>
    <dbReference type="NCBI Taxonomy" id="1982044"/>
    <lineage>
        <taxon>Bacteria</taxon>
        <taxon>Pseudomonadati</taxon>
        <taxon>Pseudomonadota</taxon>
        <taxon>Alphaproteobacteria</taxon>
        <taxon>Hyphomicrobiales</taxon>
        <taxon>Notoacmeibacteraceae</taxon>
        <taxon>Zhengella</taxon>
    </lineage>
</organism>
<gene>
    <name evidence="4" type="ORF">CSC94_22130</name>
</gene>
<dbReference type="CDD" id="cd07185">
    <property type="entry name" value="OmpA_C-like"/>
    <property type="match status" value="1"/>
</dbReference>
<keyword evidence="5" id="KW-1185">Reference proteome</keyword>
<feature type="compositionally biased region" description="Basic and acidic residues" evidence="2">
    <location>
        <begin position="62"/>
        <end position="325"/>
    </location>
</feature>
<evidence type="ECO:0000256" key="1">
    <source>
        <dbReference type="PROSITE-ProRule" id="PRU00473"/>
    </source>
</evidence>
<dbReference type="Gene3D" id="3.30.1330.60">
    <property type="entry name" value="OmpA-like domain"/>
    <property type="match status" value="1"/>
</dbReference>
<dbReference type="SUPFAM" id="SSF103088">
    <property type="entry name" value="OmpA-like"/>
    <property type="match status" value="1"/>
</dbReference>
<dbReference type="Pfam" id="PF00691">
    <property type="entry name" value="OmpA"/>
    <property type="match status" value="1"/>
</dbReference>
<accession>A0A2G1QH96</accession>
<dbReference type="InterPro" id="IPR050330">
    <property type="entry name" value="Bact_OuterMem_StrucFunc"/>
</dbReference>
<dbReference type="PROSITE" id="PS51123">
    <property type="entry name" value="OMPA_2"/>
    <property type="match status" value="1"/>
</dbReference>
<dbReference type="OrthoDB" id="9792021at2"/>
<dbReference type="CDD" id="cd06503">
    <property type="entry name" value="ATP-synt_Fo_b"/>
    <property type="match status" value="1"/>
</dbReference>
<feature type="region of interest" description="Disordered" evidence="2">
    <location>
        <begin position="58"/>
        <end position="325"/>
    </location>
</feature>
<evidence type="ECO:0000259" key="3">
    <source>
        <dbReference type="PROSITE" id="PS51123"/>
    </source>
</evidence>
<dbReference type="EMBL" id="PDVP01000021">
    <property type="protein sequence ID" value="PHP64886.1"/>
    <property type="molecule type" value="Genomic_DNA"/>
</dbReference>